<comment type="similarity">
    <text evidence="8">Belongs to the cytochrome P450 family.</text>
</comment>
<dbReference type="Gramene" id="TraesJUL2A03G00599420.1">
    <property type="protein sequence ID" value="TraesJUL2A03G00599420.1"/>
    <property type="gene ID" value="TraesJUL2A03G00599420"/>
</dbReference>
<evidence type="ECO:0000256" key="7">
    <source>
        <dbReference type="PIRSR" id="PIRSR602401-1"/>
    </source>
</evidence>
<comment type="cofactor">
    <cofactor evidence="7">
        <name>heme</name>
        <dbReference type="ChEBI" id="CHEBI:30413"/>
    </cofactor>
</comment>
<dbReference type="Gramene" id="TraesLDM2A03G00598110.1">
    <property type="protein sequence ID" value="TraesLDM2A03G00598110.1"/>
    <property type="gene ID" value="TraesLDM2A03G00598110"/>
</dbReference>
<dbReference type="GO" id="GO:0005506">
    <property type="term" value="F:iron ion binding"/>
    <property type="evidence" value="ECO:0007669"/>
    <property type="project" value="InterPro"/>
</dbReference>
<keyword evidence="2 9" id="KW-0812">Transmembrane</keyword>
<dbReference type="Gramene" id="TraesMAC2A03G00594770.1">
    <property type="protein sequence ID" value="TraesMAC2A03G00594770.1"/>
    <property type="gene ID" value="TraesMAC2A03G00594770"/>
</dbReference>
<evidence type="ECO:0000256" key="4">
    <source>
        <dbReference type="ARBA" id="ARBA00022989"/>
    </source>
</evidence>
<evidence type="ECO:0000256" key="8">
    <source>
        <dbReference type="RuleBase" id="RU000461"/>
    </source>
</evidence>
<keyword evidence="1 7" id="KW-0349">Heme</keyword>
<name>A0A3B6AS16_WHEAT</name>
<keyword evidence="6 7" id="KW-0408">Iron</keyword>
<dbReference type="GO" id="GO:0016705">
    <property type="term" value="F:oxidoreductase activity, acting on paired donors, with incorporation or reduction of molecular oxygen"/>
    <property type="evidence" value="ECO:0007669"/>
    <property type="project" value="InterPro"/>
</dbReference>
<evidence type="ECO:0000256" key="9">
    <source>
        <dbReference type="SAM" id="Phobius"/>
    </source>
</evidence>
<dbReference type="PANTHER" id="PTHR47947:SF59">
    <property type="entry name" value="CYTOCHROME P450 CYP81A9"/>
    <property type="match status" value="1"/>
</dbReference>
<evidence type="ECO:0008006" key="12">
    <source>
        <dbReference type="Google" id="ProtNLM"/>
    </source>
</evidence>
<dbReference type="InterPro" id="IPR050651">
    <property type="entry name" value="Plant_Cytochrome_P450_Monoox"/>
</dbReference>
<dbReference type="AlphaFoldDB" id="A0A3B6AS16"/>
<feature type="transmembrane region" description="Helical" evidence="9">
    <location>
        <begin position="6"/>
        <end position="26"/>
    </location>
</feature>
<dbReference type="Gramene" id="TraesSYM2A03G00602320.1">
    <property type="protein sequence ID" value="TraesSYM2A03G00602320.1"/>
    <property type="gene ID" value="TraesSYM2A03G00602320"/>
</dbReference>
<keyword evidence="5 8" id="KW-0560">Oxidoreductase</keyword>
<dbReference type="Gramene" id="TraesJAG2A03G00594110.1">
    <property type="protein sequence ID" value="TraesJAG2A03G00594110.1"/>
    <property type="gene ID" value="TraesJAG2A03G00594110"/>
</dbReference>
<evidence type="ECO:0000256" key="1">
    <source>
        <dbReference type="ARBA" id="ARBA00022617"/>
    </source>
</evidence>
<accession>A0A3B6AS16</accession>
<dbReference type="SMR" id="A0A3B6AS16"/>
<dbReference type="Proteomes" id="UP000019116">
    <property type="component" value="Chromosome 2A"/>
</dbReference>
<dbReference type="Gramene" id="TraesCLE_scaffold_056222_01G000200.1">
    <property type="protein sequence ID" value="TraesCLE_scaffold_056222_01G000200.1"/>
    <property type="gene ID" value="TraesCLE_scaffold_056222_01G000200"/>
</dbReference>
<dbReference type="GO" id="GO:0004497">
    <property type="term" value="F:monooxygenase activity"/>
    <property type="evidence" value="ECO:0007669"/>
    <property type="project" value="UniProtKB-KW"/>
</dbReference>
<dbReference type="Gramene" id="TraesCAD_scaffold_055180_01G000200.1">
    <property type="protein sequence ID" value="TraesCAD_scaffold_055180_01G000200.1"/>
    <property type="gene ID" value="TraesCAD_scaffold_055180_01G000200"/>
</dbReference>
<dbReference type="RefSeq" id="XP_044454894.1">
    <property type="nucleotide sequence ID" value="XM_044598959.1"/>
</dbReference>
<protein>
    <recommendedName>
        <fullName evidence="12">Cytochrome P450</fullName>
    </recommendedName>
</protein>
<feature type="binding site" description="axial binding residue" evidence="7">
    <location>
        <position position="457"/>
    </location>
    <ligand>
        <name>heme</name>
        <dbReference type="ChEBI" id="CHEBI:30413"/>
    </ligand>
    <ligandPart>
        <name>Fe</name>
        <dbReference type="ChEBI" id="CHEBI:18248"/>
    </ligandPart>
</feature>
<organism evidence="10">
    <name type="scientific">Triticum aestivum</name>
    <name type="common">Wheat</name>
    <dbReference type="NCBI Taxonomy" id="4565"/>
    <lineage>
        <taxon>Eukaryota</taxon>
        <taxon>Viridiplantae</taxon>
        <taxon>Streptophyta</taxon>
        <taxon>Embryophyta</taxon>
        <taxon>Tracheophyta</taxon>
        <taxon>Spermatophyta</taxon>
        <taxon>Magnoliopsida</taxon>
        <taxon>Liliopsida</taxon>
        <taxon>Poales</taxon>
        <taxon>Poaceae</taxon>
        <taxon>BOP clade</taxon>
        <taxon>Pooideae</taxon>
        <taxon>Triticodae</taxon>
        <taxon>Triticeae</taxon>
        <taxon>Triticinae</taxon>
        <taxon>Triticum</taxon>
    </lineage>
</organism>
<sequence length="521" mass="56922">MADAGTLSYLPLSLATALFFVLLLLLTKSRRERGLRLPPSPPSLPVIGHLHLFKKPLHRALANLAAAHGPVLLLRFGSRRVLHITDPAAAEECLTAHDVVFANRPRLPSARHLSNGYTTLGSSSYGANWRNLRRIATVEVLSAGSLLRSAAVRGDEVRLAARRLFLEAAADGASEPSPARADVKARAFELALNVVARMIAGKRYCGGEGDVPESEAEEAARFREMVREYFAMHGASNLQDFLPVLGVLDIGGARRRVVRLARKRNEWAQRLIDEHRASFDDGKGKSRCGRTMVGDLLDMQAADPEAYSDKVIRALCLSILQTGTDTSSSTIEWGMAELLNHPNAMAKARVELDEVVGTGRLLEEADLPSLPYLQCIITETLRLHPIAPLLAPHESSAACSIAGYDIPAGTMLLVNIHTMHRDARVWEEPARFSPERFEGGRGEGKWMLPFGMGRRGCPGEALGVKMVGLALGTLVQCFEWRRVGDEEVDMAEGSGLTMPMAVPLEALYWPRAEMTPVLRAL</sequence>
<dbReference type="SUPFAM" id="SSF48264">
    <property type="entry name" value="Cytochrome P450"/>
    <property type="match status" value="1"/>
</dbReference>
<dbReference type="GeneID" id="123187176"/>
<keyword evidence="11" id="KW-1185">Reference proteome</keyword>
<evidence type="ECO:0000256" key="5">
    <source>
        <dbReference type="ARBA" id="ARBA00023002"/>
    </source>
</evidence>
<dbReference type="GO" id="GO:0020037">
    <property type="term" value="F:heme binding"/>
    <property type="evidence" value="ECO:0007669"/>
    <property type="project" value="InterPro"/>
</dbReference>
<dbReference type="Gene3D" id="1.10.630.10">
    <property type="entry name" value="Cytochrome P450"/>
    <property type="match status" value="1"/>
</dbReference>
<dbReference type="CDD" id="cd20653">
    <property type="entry name" value="CYP81"/>
    <property type="match status" value="1"/>
</dbReference>
<dbReference type="PANTHER" id="PTHR47947">
    <property type="entry name" value="CYTOCHROME P450 82C3-RELATED"/>
    <property type="match status" value="1"/>
</dbReference>
<dbReference type="InterPro" id="IPR001128">
    <property type="entry name" value="Cyt_P450"/>
</dbReference>
<evidence type="ECO:0000313" key="11">
    <source>
        <dbReference type="Proteomes" id="UP000019116"/>
    </source>
</evidence>
<reference evidence="10" key="2">
    <citation type="submission" date="2018-10" db="UniProtKB">
        <authorList>
            <consortium name="EnsemblPlants"/>
        </authorList>
    </citation>
    <scope>IDENTIFICATION</scope>
</reference>
<evidence type="ECO:0000313" key="10">
    <source>
        <dbReference type="EnsemblPlants" id="TraesCS2A02G059400.1"/>
    </source>
</evidence>
<dbReference type="Gramene" id="TraesWEE_scaffold_047819_01G000200.1">
    <property type="protein sequence ID" value="TraesWEE_scaffold_047819_01G000200.1"/>
    <property type="gene ID" value="TraesWEE_scaffold_047819_01G000200"/>
</dbReference>
<dbReference type="Gramene" id="TraesCS2A02G059400.1">
    <property type="protein sequence ID" value="TraesCS2A02G059400.1"/>
    <property type="gene ID" value="TraesCS2A02G059400"/>
</dbReference>
<dbReference type="OMA" id="VAMIVKE"/>
<dbReference type="PRINTS" id="PR00385">
    <property type="entry name" value="P450"/>
</dbReference>
<dbReference type="PRINTS" id="PR00463">
    <property type="entry name" value="EP450I"/>
</dbReference>
<dbReference type="EnsemblPlants" id="TraesCS2A02G059400.1">
    <property type="protein sequence ID" value="TraesCS2A02G059400.1"/>
    <property type="gene ID" value="TraesCS2A02G059400"/>
</dbReference>
<dbReference type="InterPro" id="IPR017972">
    <property type="entry name" value="Cyt_P450_CS"/>
</dbReference>
<dbReference type="FunFam" id="1.10.630.10:FF:000026">
    <property type="entry name" value="Cytochrome P450 82C4"/>
    <property type="match status" value="1"/>
</dbReference>
<reference evidence="10" key="1">
    <citation type="submission" date="2018-08" db="EMBL/GenBank/DDBJ databases">
        <authorList>
            <person name="Rossello M."/>
        </authorList>
    </citation>
    <scope>NUCLEOTIDE SEQUENCE [LARGE SCALE GENOMIC DNA]</scope>
    <source>
        <strain evidence="10">cv. Chinese Spring</strain>
    </source>
</reference>
<keyword evidence="9" id="KW-0472">Membrane</keyword>
<evidence type="ECO:0000256" key="3">
    <source>
        <dbReference type="ARBA" id="ARBA00022723"/>
    </source>
</evidence>
<dbReference type="Gramene" id="TraesNOR2A03G00604080.1">
    <property type="protein sequence ID" value="TraesNOR2A03G00604080.1"/>
    <property type="gene ID" value="TraesNOR2A03G00604080"/>
</dbReference>
<dbReference type="PROSITE" id="PS00086">
    <property type="entry name" value="CYTOCHROME_P450"/>
    <property type="match status" value="1"/>
</dbReference>
<dbReference type="OrthoDB" id="1055148at2759"/>
<evidence type="ECO:0000256" key="6">
    <source>
        <dbReference type="ARBA" id="ARBA00023004"/>
    </source>
</evidence>
<dbReference type="Gramene" id="TraesKAR2A01G0024480.1">
    <property type="protein sequence ID" value="cds.TraesKAR2A01G0024480.1"/>
    <property type="gene ID" value="TraesKAR2A01G0024480"/>
</dbReference>
<proteinExistence type="inferred from homology"/>
<keyword evidence="3 7" id="KW-0479">Metal-binding</keyword>
<dbReference type="GO" id="GO:0016491">
    <property type="term" value="F:oxidoreductase activity"/>
    <property type="evidence" value="ECO:0000318"/>
    <property type="project" value="GO_Central"/>
</dbReference>
<dbReference type="InterPro" id="IPR002401">
    <property type="entry name" value="Cyt_P450_E_grp-I"/>
</dbReference>
<keyword evidence="4 9" id="KW-1133">Transmembrane helix</keyword>
<dbReference type="Pfam" id="PF00067">
    <property type="entry name" value="p450"/>
    <property type="match status" value="1"/>
</dbReference>
<dbReference type="InterPro" id="IPR036396">
    <property type="entry name" value="Cyt_P450_sf"/>
</dbReference>
<dbReference type="STRING" id="4565.A0A3B6AS16"/>
<evidence type="ECO:0000256" key="2">
    <source>
        <dbReference type="ARBA" id="ARBA00022692"/>
    </source>
</evidence>
<gene>
    <name evidence="10" type="primary">LOC123187176</name>
</gene>
<dbReference type="Gramene" id="TraesLAC2A03G00600240.1">
    <property type="protein sequence ID" value="TraesLAC2A03G00600240.1"/>
    <property type="gene ID" value="TraesLAC2A03G00600240"/>
</dbReference>
<keyword evidence="8" id="KW-0503">Monooxygenase</keyword>
<dbReference type="PaxDb" id="4565-Traes_2AS_52D3532D2.1"/>